<dbReference type="InterPro" id="IPR036396">
    <property type="entry name" value="Cyt_P450_sf"/>
</dbReference>
<evidence type="ECO:0000256" key="4">
    <source>
        <dbReference type="ARBA" id="ARBA00022723"/>
    </source>
</evidence>
<evidence type="ECO:0000256" key="9">
    <source>
        <dbReference type="RuleBase" id="RU000461"/>
    </source>
</evidence>
<feature type="binding site" description="axial binding residue" evidence="8">
    <location>
        <position position="479"/>
    </location>
    <ligand>
        <name>heme</name>
        <dbReference type="ChEBI" id="CHEBI:30413"/>
    </ligand>
    <ligandPart>
        <name>Fe</name>
        <dbReference type="ChEBI" id="CHEBI:18248"/>
    </ligandPart>
</feature>
<comment type="cofactor">
    <cofactor evidence="1 8">
        <name>heme</name>
        <dbReference type="ChEBI" id="CHEBI:30413"/>
    </cofactor>
</comment>
<evidence type="ECO:0000313" key="11">
    <source>
        <dbReference type="EMBL" id="CAL4979627.1"/>
    </source>
</evidence>
<evidence type="ECO:0000256" key="10">
    <source>
        <dbReference type="SAM" id="Phobius"/>
    </source>
</evidence>
<evidence type="ECO:0000256" key="1">
    <source>
        <dbReference type="ARBA" id="ARBA00001971"/>
    </source>
</evidence>
<keyword evidence="4 8" id="KW-0479">Metal-binding</keyword>
<dbReference type="PANTHER" id="PTHR47955">
    <property type="entry name" value="CYTOCHROME P450 FAMILY 71 PROTEIN"/>
    <property type="match status" value="1"/>
</dbReference>
<keyword evidence="10" id="KW-0812">Transmembrane</keyword>
<dbReference type="Gene3D" id="1.10.630.10">
    <property type="entry name" value="Cytochrome P450"/>
    <property type="match status" value="1"/>
</dbReference>
<dbReference type="SUPFAM" id="SSF48264">
    <property type="entry name" value="Cytochrome P450"/>
    <property type="match status" value="1"/>
</dbReference>
<name>A0ABC9AJG8_9POAL</name>
<keyword evidence="3 8" id="KW-0349">Heme</keyword>
<dbReference type="InterPro" id="IPR017972">
    <property type="entry name" value="Cyt_P450_CS"/>
</dbReference>
<keyword evidence="10" id="KW-0472">Membrane</keyword>
<keyword evidence="12" id="KW-1185">Reference proteome</keyword>
<reference evidence="11" key="1">
    <citation type="submission" date="2024-10" db="EMBL/GenBank/DDBJ databases">
        <authorList>
            <person name="Ryan C."/>
        </authorList>
    </citation>
    <scope>NUCLEOTIDE SEQUENCE [LARGE SCALE GENOMIC DNA]</scope>
</reference>
<dbReference type="GO" id="GO:0046872">
    <property type="term" value="F:metal ion binding"/>
    <property type="evidence" value="ECO:0007669"/>
    <property type="project" value="UniProtKB-KW"/>
</dbReference>
<dbReference type="GO" id="GO:0004497">
    <property type="term" value="F:monooxygenase activity"/>
    <property type="evidence" value="ECO:0007669"/>
    <property type="project" value="UniProtKB-KW"/>
</dbReference>
<dbReference type="InterPro" id="IPR002401">
    <property type="entry name" value="Cyt_P450_E_grp-I"/>
</dbReference>
<evidence type="ECO:0000256" key="8">
    <source>
        <dbReference type="PIRSR" id="PIRSR602401-1"/>
    </source>
</evidence>
<keyword evidence="6 8" id="KW-0408">Iron</keyword>
<evidence type="ECO:0000256" key="3">
    <source>
        <dbReference type="ARBA" id="ARBA00022617"/>
    </source>
</evidence>
<evidence type="ECO:0000256" key="2">
    <source>
        <dbReference type="ARBA" id="ARBA00010617"/>
    </source>
</evidence>
<dbReference type="FunFam" id="1.10.630.10:FF:000064">
    <property type="entry name" value="Cytochrome P450 monooxygenase"/>
    <property type="match status" value="1"/>
</dbReference>
<dbReference type="Pfam" id="PF00067">
    <property type="entry name" value="p450"/>
    <property type="match status" value="1"/>
</dbReference>
<dbReference type="PRINTS" id="PR00463">
    <property type="entry name" value="EP450I"/>
</dbReference>
<keyword evidence="10" id="KW-1133">Transmembrane helix</keyword>
<evidence type="ECO:0000313" key="12">
    <source>
        <dbReference type="Proteomes" id="UP001497457"/>
    </source>
</evidence>
<dbReference type="PRINTS" id="PR00385">
    <property type="entry name" value="P450"/>
</dbReference>
<evidence type="ECO:0000256" key="5">
    <source>
        <dbReference type="ARBA" id="ARBA00023002"/>
    </source>
</evidence>
<accession>A0ABC9AJG8</accession>
<dbReference type="EMBL" id="OZ075131">
    <property type="protein sequence ID" value="CAL4979627.1"/>
    <property type="molecule type" value="Genomic_DNA"/>
</dbReference>
<dbReference type="Proteomes" id="UP001497457">
    <property type="component" value="Chromosome 21rd"/>
</dbReference>
<evidence type="ECO:0008006" key="13">
    <source>
        <dbReference type="Google" id="ProtNLM"/>
    </source>
</evidence>
<protein>
    <recommendedName>
        <fullName evidence="13">Cytochrome P450</fullName>
    </recommendedName>
</protein>
<keyword evidence="5 9" id="KW-0560">Oxidoreductase</keyword>
<evidence type="ECO:0000256" key="7">
    <source>
        <dbReference type="ARBA" id="ARBA00023033"/>
    </source>
</evidence>
<organism evidence="11 12">
    <name type="scientific">Urochloa decumbens</name>
    <dbReference type="NCBI Taxonomy" id="240449"/>
    <lineage>
        <taxon>Eukaryota</taxon>
        <taxon>Viridiplantae</taxon>
        <taxon>Streptophyta</taxon>
        <taxon>Embryophyta</taxon>
        <taxon>Tracheophyta</taxon>
        <taxon>Spermatophyta</taxon>
        <taxon>Magnoliopsida</taxon>
        <taxon>Liliopsida</taxon>
        <taxon>Poales</taxon>
        <taxon>Poaceae</taxon>
        <taxon>PACMAD clade</taxon>
        <taxon>Panicoideae</taxon>
        <taxon>Panicodae</taxon>
        <taxon>Paniceae</taxon>
        <taxon>Melinidinae</taxon>
        <taxon>Urochloa</taxon>
    </lineage>
</organism>
<evidence type="ECO:0000256" key="6">
    <source>
        <dbReference type="ARBA" id="ARBA00023004"/>
    </source>
</evidence>
<dbReference type="InterPro" id="IPR001128">
    <property type="entry name" value="Cyt_P450"/>
</dbReference>
<comment type="similarity">
    <text evidence="2 9">Belongs to the cytochrome P450 family.</text>
</comment>
<dbReference type="PANTHER" id="PTHR47955:SF19">
    <property type="entry name" value="CYTOCHROME P450 71A9-LIKE ISOFORM X1"/>
    <property type="match status" value="1"/>
</dbReference>
<gene>
    <name evidence="11" type="ORF">URODEC1_LOCUS55327</name>
</gene>
<sequence>MECTCLIYSCSSVRMPCSSSFAVVHIYTCSNLVSPCTMEQFGMPAFSYYYAFWPLLALLVHAILRAGKKPGPSLPPGPWQLPLIGSFHHLLRGHPHHTMRHLSLRHGPLMLLKICERVAVVASSADAAREIFHDAALEQRPSSPALDEQYSRYGMGIIFAPYGDHWRLVRRVLVAELLAARRVDSFRRIREDEAARLVSSLASPPRGQLVNVDERLEEFVADSAVRAVFGDRLPDRAAFLKMLKQALDLSSVFDLRDLFPSSRLAWMLPRNRKAERNRREAVRLMDDILRLHEERRTAGDGDRERDMIDVLLRIQKEGAMGLSLTHGVIRAVLMDVFIAALDTTASTLQWAKAELVANPRVKEKAQLEIRRALAGQDRVHEAALVDLHYLKAVIRETLRLHPVSPLIPRVCLDDRKILGYDVPKGTIVVTNVWAISRDPKYWEDPEKFMPERFQGEDRTVKARGLEFGFMPFGGGRRMCPGISFAQINIEIALASLLYHFDWELPNGVKPEEVDMSELFGITVRRNAALLLRPIPHVLPVVK</sequence>
<dbReference type="AlphaFoldDB" id="A0ABC9AJG8"/>
<dbReference type="PROSITE" id="PS00086">
    <property type="entry name" value="CYTOCHROME_P450"/>
    <property type="match status" value="1"/>
</dbReference>
<keyword evidence="7 9" id="KW-0503">Monooxygenase</keyword>
<feature type="transmembrane region" description="Helical" evidence="10">
    <location>
        <begin position="46"/>
        <end position="64"/>
    </location>
</feature>
<proteinExistence type="inferred from homology"/>